<keyword evidence="8" id="KW-1185">Reference proteome</keyword>
<dbReference type="InterPro" id="IPR000184">
    <property type="entry name" value="Bac_surfAg_D15"/>
</dbReference>
<evidence type="ECO:0000256" key="2">
    <source>
        <dbReference type="ARBA" id="ARBA00022692"/>
    </source>
</evidence>
<dbReference type="OrthoDB" id="9814535at2"/>
<dbReference type="InterPro" id="IPR039910">
    <property type="entry name" value="D15-like"/>
</dbReference>
<dbReference type="Pfam" id="PF01103">
    <property type="entry name" value="Omp85"/>
    <property type="match status" value="1"/>
</dbReference>
<comment type="subcellular location">
    <subcellularLocation>
        <location evidence="1">Membrane</location>
    </subcellularLocation>
</comment>
<sequence length="956" mass="109914">MLRGLEQLKLKHLFVIFTVAFAVQGCLSTKLVPDNKHLLKKNKFKVEGDKISTSELEEVLKQKPNLRVLGIPFRLKLYNSIDSVRTERGRLHKLDRLNKKNKKRFKREIRINERRRQRAIRKGAPDYIYKKIKLKDTLDPNLTLRQLIKYKFGEAPVIADTGAMSRSRTQVQAYMHSKGYFYAEVSSHFDTIHRMFNKHKLKKKVIANYEIKTGNRYYIDTIKLICKNPGLRGEFNRFIEKESDKNGLNTDFKASIIDKKLIHLPFDADKLSAYRGELARYFRDRTYFGFVESNVSYKADTSRTSNSSDGELKMTLTVLIGDRAIQDKDNPNSVKYIPHVSTRIEYVFFHFSDTSNYRGDFKHTVAGRGLDLKENGFIISLDSLLYKKVRRRVEDPATKDLGLPRNKRVYLKSTERNIWGKQKDSIDYDPHRIAVFYYNGKPFVSPTLIEAQNYLENDNYYKEYYLERSFTRLVQLNLFSVIKPEIVETYPGSGIVHVHYYLVPATKQSFSFEPRAKNSNGFLGLSASLNYTNRNIFRTGTNFIFSVSGGFESNPSVFSTDDKGNKIKTQGRSFNTFEFGPSAKLDIPGLFPFGVTILGKRQRPRTELSAAYNYQQRPDFARSVLQFNYLYKFLVGNGKTQSVSFGLPGASVIKYVSLDPKPDFTAKLALLNDLFLKNAYRDQFIWEDFKLTFDYDNLLKTNKIIPKLRVTYSGSFSIAGNLLNAITSINPNYDTLGHKLFMGIPYSQFSVIDNKIVAYYKTGKRTLIAFRTMAGIGFPMKNSPTSLPYDYSFFAGGSNDNRGWAARTLGPGAYQGLLDPNLIATQIGDIRFNASLEYRINSRGILNHAVFIDAGNIWTRNNDVNRPGGQISARFLKELGVSVGYGLRFDFTYFILRFDLGLPIHDPSFPTGERWIFSKKTEFYTLAEQIYGTDYRDNIPNYLYQLRLNFGIGVPF</sequence>
<dbReference type="AlphaFoldDB" id="A0A556MR49"/>
<dbReference type="Proteomes" id="UP000316008">
    <property type="component" value="Unassembled WGS sequence"/>
</dbReference>
<organism evidence="7 8">
    <name type="scientific">Fluviicola chungangensis</name>
    <dbReference type="NCBI Taxonomy" id="2597671"/>
    <lineage>
        <taxon>Bacteria</taxon>
        <taxon>Pseudomonadati</taxon>
        <taxon>Bacteroidota</taxon>
        <taxon>Flavobacteriia</taxon>
        <taxon>Flavobacteriales</taxon>
        <taxon>Crocinitomicaceae</taxon>
        <taxon>Fluviicola</taxon>
    </lineage>
</organism>
<evidence type="ECO:0000256" key="3">
    <source>
        <dbReference type="ARBA" id="ARBA00022729"/>
    </source>
</evidence>
<dbReference type="PANTHER" id="PTHR12815:SF47">
    <property type="entry name" value="TRANSLOCATION AND ASSEMBLY MODULE SUBUNIT TAMA"/>
    <property type="match status" value="1"/>
</dbReference>
<keyword evidence="4" id="KW-0472">Membrane</keyword>
<comment type="caution">
    <text evidence="7">The sequence shown here is derived from an EMBL/GenBank/DDBJ whole genome shotgun (WGS) entry which is preliminary data.</text>
</comment>
<protein>
    <submittedName>
        <fullName evidence="7">BamA/TamA family outer membrane protein</fullName>
    </submittedName>
</protein>
<keyword evidence="3" id="KW-0732">Signal</keyword>
<evidence type="ECO:0000256" key="1">
    <source>
        <dbReference type="ARBA" id="ARBA00004370"/>
    </source>
</evidence>
<feature type="domain" description="Bacterial surface antigen (D15)" evidence="6">
    <location>
        <begin position="525"/>
        <end position="918"/>
    </location>
</feature>
<reference evidence="7 8" key="1">
    <citation type="submission" date="2019-07" db="EMBL/GenBank/DDBJ databases">
        <authorList>
            <person name="Huq M.A."/>
        </authorList>
    </citation>
    <scope>NUCLEOTIDE SEQUENCE [LARGE SCALE GENOMIC DNA]</scope>
    <source>
        <strain evidence="7 8">MAH-3</strain>
    </source>
</reference>
<dbReference type="PROSITE" id="PS51257">
    <property type="entry name" value="PROKAR_LIPOPROTEIN"/>
    <property type="match status" value="1"/>
</dbReference>
<dbReference type="Gene3D" id="2.40.160.50">
    <property type="entry name" value="membrane protein fhac: a member of the omp85/tpsb transporter family"/>
    <property type="match status" value="1"/>
</dbReference>
<evidence type="ECO:0000259" key="6">
    <source>
        <dbReference type="Pfam" id="PF01103"/>
    </source>
</evidence>
<keyword evidence="2" id="KW-0812">Transmembrane</keyword>
<dbReference type="PANTHER" id="PTHR12815">
    <property type="entry name" value="SORTING AND ASSEMBLY MACHINERY SAMM50 PROTEIN FAMILY MEMBER"/>
    <property type="match status" value="1"/>
</dbReference>
<gene>
    <name evidence="7" type="ORF">FO442_11645</name>
</gene>
<evidence type="ECO:0000313" key="8">
    <source>
        <dbReference type="Proteomes" id="UP000316008"/>
    </source>
</evidence>
<accession>A0A556MR49</accession>
<dbReference type="GO" id="GO:0019867">
    <property type="term" value="C:outer membrane"/>
    <property type="evidence" value="ECO:0007669"/>
    <property type="project" value="InterPro"/>
</dbReference>
<evidence type="ECO:0000313" key="7">
    <source>
        <dbReference type="EMBL" id="TSJ42414.1"/>
    </source>
</evidence>
<evidence type="ECO:0000256" key="4">
    <source>
        <dbReference type="ARBA" id="ARBA00023136"/>
    </source>
</evidence>
<keyword evidence="5" id="KW-0998">Cell outer membrane</keyword>
<dbReference type="EMBL" id="VLPL01000005">
    <property type="protein sequence ID" value="TSJ42414.1"/>
    <property type="molecule type" value="Genomic_DNA"/>
</dbReference>
<name>A0A556MR49_9FLAO</name>
<proteinExistence type="predicted"/>
<evidence type="ECO:0000256" key="5">
    <source>
        <dbReference type="ARBA" id="ARBA00023237"/>
    </source>
</evidence>